<feature type="chain" id="PRO_5034777785" evidence="1">
    <location>
        <begin position="23"/>
        <end position="215"/>
    </location>
</feature>
<keyword evidence="1" id="KW-0732">Signal</keyword>
<proteinExistence type="predicted"/>
<organism evidence="2 3">
    <name type="scientific">Ascochyta lentis</name>
    <dbReference type="NCBI Taxonomy" id="205686"/>
    <lineage>
        <taxon>Eukaryota</taxon>
        <taxon>Fungi</taxon>
        <taxon>Dikarya</taxon>
        <taxon>Ascomycota</taxon>
        <taxon>Pezizomycotina</taxon>
        <taxon>Dothideomycetes</taxon>
        <taxon>Pleosporomycetidae</taxon>
        <taxon>Pleosporales</taxon>
        <taxon>Pleosporineae</taxon>
        <taxon>Didymellaceae</taxon>
        <taxon>Ascochyta</taxon>
    </lineage>
</organism>
<sequence>MRTSRLHAALAVILALALVVFTNPVPQTATWALRDAQFYSLRANCPNKPWDGHYLVNLPSTNRLGLENFTVHPETPPLKFLPIRLRDDANKYALRGDGVGDDLSRTPYLAAFTNNATRTVTLKIVYLPTPLRESFETQTDACPEGYDCTADQWMLDEPGNGIYQDFKFGGFKGRWEPFKDAGKEGWHVYWKGNAGIHHPLQFDLVPITKDVAHFD</sequence>
<reference evidence="2" key="1">
    <citation type="submission" date="2018-12" db="EMBL/GenBank/DDBJ databases">
        <authorList>
            <person name="Syme R.A."/>
            <person name="Farfan-Caceres L."/>
            <person name="Lichtenzveig J."/>
        </authorList>
    </citation>
    <scope>NUCLEOTIDE SEQUENCE</scope>
    <source>
        <strain evidence="2">Al4</strain>
    </source>
</reference>
<dbReference type="OrthoDB" id="3743491at2759"/>
<accession>A0A8H7MGK3</accession>
<keyword evidence="3" id="KW-1185">Reference proteome</keyword>
<evidence type="ECO:0000313" key="2">
    <source>
        <dbReference type="EMBL" id="KAF9694000.1"/>
    </source>
</evidence>
<protein>
    <submittedName>
        <fullName evidence="2">Uncharacterized protein</fullName>
    </submittedName>
</protein>
<reference evidence="2" key="2">
    <citation type="submission" date="2020-09" db="EMBL/GenBank/DDBJ databases">
        <title>Reference genome assembly for Australian Ascochyta lentis isolate Al4.</title>
        <authorList>
            <person name="Lee R.C."/>
            <person name="Farfan-Caceres L.M."/>
            <person name="Debler J.W."/>
            <person name="Williams A.H."/>
            <person name="Henares B.M."/>
        </authorList>
    </citation>
    <scope>NUCLEOTIDE SEQUENCE</scope>
    <source>
        <strain evidence="2">Al4</strain>
    </source>
</reference>
<comment type="caution">
    <text evidence="2">The sequence shown here is derived from an EMBL/GenBank/DDBJ whole genome shotgun (WGS) entry which is preliminary data.</text>
</comment>
<evidence type="ECO:0000313" key="3">
    <source>
        <dbReference type="Proteomes" id="UP000651452"/>
    </source>
</evidence>
<dbReference type="EMBL" id="RZGK01000014">
    <property type="protein sequence ID" value="KAF9694000.1"/>
    <property type="molecule type" value="Genomic_DNA"/>
</dbReference>
<dbReference type="AlphaFoldDB" id="A0A8H7MGK3"/>
<name>A0A8H7MGK3_9PLEO</name>
<gene>
    <name evidence="2" type="ORF">EKO04_007862</name>
</gene>
<evidence type="ECO:0000256" key="1">
    <source>
        <dbReference type="SAM" id="SignalP"/>
    </source>
</evidence>
<feature type="signal peptide" evidence="1">
    <location>
        <begin position="1"/>
        <end position="22"/>
    </location>
</feature>
<dbReference type="Proteomes" id="UP000651452">
    <property type="component" value="Unassembled WGS sequence"/>
</dbReference>